<keyword evidence="1" id="KW-0812">Transmembrane</keyword>
<dbReference type="Proteomes" id="UP000238479">
    <property type="component" value="Chromosome 1"/>
</dbReference>
<reference evidence="2 3" key="1">
    <citation type="journal article" date="2018" name="Nat. Genet.">
        <title>The Rosa genome provides new insights in the design of modern roses.</title>
        <authorList>
            <person name="Bendahmane M."/>
        </authorList>
    </citation>
    <scope>NUCLEOTIDE SEQUENCE [LARGE SCALE GENOMIC DNA]</scope>
    <source>
        <strain evidence="3">cv. Old Blush</strain>
    </source>
</reference>
<gene>
    <name evidence="2" type="ORF">RchiOBHm_Chr1g0337441</name>
</gene>
<protein>
    <submittedName>
        <fullName evidence="2">Uncharacterized protein</fullName>
    </submittedName>
</protein>
<evidence type="ECO:0000313" key="3">
    <source>
        <dbReference type="Proteomes" id="UP000238479"/>
    </source>
</evidence>
<dbReference type="EMBL" id="PDCK01000039">
    <property type="protein sequence ID" value="PRQ56534.1"/>
    <property type="molecule type" value="Genomic_DNA"/>
</dbReference>
<dbReference type="Gramene" id="PRQ56534">
    <property type="protein sequence ID" value="PRQ56534"/>
    <property type="gene ID" value="RchiOBHm_Chr1g0337441"/>
</dbReference>
<keyword evidence="1" id="KW-0472">Membrane</keyword>
<feature type="transmembrane region" description="Helical" evidence="1">
    <location>
        <begin position="96"/>
        <end position="116"/>
    </location>
</feature>
<keyword evidence="1" id="KW-1133">Transmembrane helix</keyword>
<evidence type="ECO:0000313" key="2">
    <source>
        <dbReference type="EMBL" id="PRQ56534.1"/>
    </source>
</evidence>
<name>A0A2P6SCY3_ROSCH</name>
<evidence type="ECO:0000256" key="1">
    <source>
        <dbReference type="SAM" id="Phobius"/>
    </source>
</evidence>
<accession>A0A2P6SCY3</accession>
<keyword evidence="3" id="KW-1185">Reference proteome</keyword>
<sequence>MHHLCIIHSHVKFSQLIVDIYQLHDMGSYTPISTELKVIELPRESGTFSFVTFSEFLSNGFQEVNCILRFFNAASHCIQHSRPDDIFGHLVGSMPVLIGFLVIFSAFSIQLIRLFICKA</sequence>
<dbReference type="AlphaFoldDB" id="A0A2P6SCY3"/>
<comment type="caution">
    <text evidence="2">The sequence shown here is derived from an EMBL/GenBank/DDBJ whole genome shotgun (WGS) entry which is preliminary data.</text>
</comment>
<organism evidence="2 3">
    <name type="scientific">Rosa chinensis</name>
    <name type="common">China rose</name>
    <dbReference type="NCBI Taxonomy" id="74649"/>
    <lineage>
        <taxon>Eukaryota</taxon>
        <taxon>Viridiplantae</taxon>
        <taxon>Streptophyta</taxon>
        <taxon>Embryophyta</taxon>
        <taxon>Tracheophyta</taxon>
        <taxon>Spermatophyta</taxon>
        <taxon>Magnoliopsida</taxon>
        <taxon>eudicotyledons</taxon>
        <taxon>Gunneridae</taxon>
        <taxon>Pentapetalae</taxon>
        <taxon>rosids</taxon>
        <taxon>fabids</taxon>
        <taxon>Rosales</taxon>
        <taxon>Rosaceae</taxon>
        <taxon>Rosoideae</taxon>
        <taxon>Rosoideae incertae sedis</taxon>
        <taxon>Rosa</taxon>
    </lineage>
</organism>
<proteinExistence type="predicted"/>